<dbReference type="Proteomes" id="UP000249299">
    <property type="component" value="Unassembled WGS sequence"/>
</dbReference>
<feature type="compositionally biased region" description="Acidic residues" evidence="3">
    <location>
        <begin position="150"/>
        <end position="162"/>
    </location>
</feature>
<accession>A0A327JK72</accession>
<dbReference type="OrthoDB" id="9801083at2"/>
<dbReference type="InterPro" id="IPR007415">
    <property type="entry name" value="Nitrogenase_MoFe_mat_NifZ"/>
</dbReference>
<reference evidence="4 5" key="1">
    <citation type="submission" date="2017-07" db="EMBL/GenBank/DDBJ databases">
        <title>Draft Genome Sequences of Select Purple Nonsulfur Bacteria.</title>
        <authorList>
            <person name="Lasarre B."/>
            <person name="Mckinlay J.B."/>
        </authorList>
    </citation>
    <scope>NUCLEOTIDE SEQUENCE [LARGE SCALE GENOMIC DNA]</scope>
    <source>
        <strain evidence="4 5">DSM 11290</strain>
    </source>
</reference>
<protein>
    <submittedName>
        <fullName evidence="4">Nitrogen fixation protein NifZ</fullName>
    </submittedName>
</protein>
<name>A0A327JK72_9HYPH</name>
<dbReference type="EMBL" id="NPEV01000041">
    <property type="protein sequence ID" value="RAI25794.1"/>
    <property type="molecule type" value="Genomic_DNA"/>
</dbReference>
<evidence type="ECO:0000256" key="1">
    <source>
        <dbReference type="ARBA" id="ARBA00008027"/>
    </source>
</evidence>
<keyword evidence="5" id="KW-1185">Reference proteome</keyword>
<dbReference type="RefSeq" id="WP_111435574.1">
    <property type="nucleotide sequence ID" value="NZ_JACIGG010000015.1"/>
</dbReference>
<evidence type="ECO:0000313" key="5">
    <source>
        <dbReference type="Proteomes" id="UP000249299"/>
    </source>
</evidence>
<evidence type="ECO:0000256" key="3">
    <source>
        <dbReference type="SAM" id="MobiDB-lite"/>
    </source>
</evidence>
<evidence type="ECO:0000256" key="2">
    <source>
        <dbReference type="ARBA" id="ARBA00023231"/>
    </source>
</evidence>
<sequence length="162" mass="17453">MEPPRFDYGDEVRVVRNLRNDGTFPGEATGALLVRRGSTGVVRDIGTFLQDQVIYTVHFTDSDKLVGCRDRELIGGEEPWVPSLFEFGDKVVASITLGINGDVVAAKGDPGEILKVVRDAPGGVAYHVRFRGRTLQVPETALAAAPGEETAPDDETVEEGAE</sequence>
<dbReference type="Pfam" id="PF04319">
    <property type="entry name" value="NifZ"/>
    <property type="match status" value="1"/>
</dbReference>
<feature type="region of interest" description="Disordered" evidence="3">
    <location>
        <begin position="142"/>
        <end position="162"/>
    </location>
</feature>
<gene>
    <name evidence="4" type="ORF">CH339_16955</name>
</gene>
<keyword evidence="2" id="KW-0535">Nitrogen fixation</keyword>
<proteinExistence type="inferred from homology"/>
<dbReference type="GO" id="GO:0009399">
    <property type="term" value="P:nitrogen fixation"/>
    <property type="evidence" value="ECO:0007669"/>
    <property type="project" value="InterPro"/>
</dbReference>
<organism evidence="4 5">
    <name type="scientific">Rhodobium orientis</name>
    <dbReference type="NCBI Taxonomy" id="34017"/>
    <lineage>
        <taxon>Bacteria</taxon>
        <taxon>Pseudomonadati</taxon>
        <taxon>Pseudomonadota</taxon>
        <taxon>Alphaproteobacteria</taxon>
        <taxon>Hyphomicrobiales</taxon>
        <taxon>Rhodobiaceae</taxon>
        <taxon>Rhodobium</taxon>
    </lineage>
</organism>
<comment type="similarity">
    <text evidence="1">Belongs to the NifZ family.</text>
</comment>
<dbReference type="AlphaFoldDB" id="A0A327JK72"/>
<comment type="caution">
    <text evidence="4">The sequence shown here is derived from an EMBL/GenBank/DDBJ whole genome shotgun (WGS) entry which is preliminary data.</text>
</comment>
<evidence type="ECO:0000313" key="4">
    <source>
        <dbReference type="EMBL" id="RAI25794.1"/>
    </source>
</evidence>